<proteinExistence type="predicted"/>
<keyword evidence="2" id="KW-1185">Reference proteome</keyword>
<protein>
    <submittedName>
        <fullName evidence="1">Uncharacterized protein</fullName>
    </submittedName>
</protein>
<reference evidence="1 2" key="1">
    <citation type="journal article" date="2019" name="Sci. Rep.">
        <title>Orb-weaving spider Araneus ventricosus genome elucidates the spidroin gene catalogue.</title>
        <authorList>
            <person name="Kono N."/>
            <person name="Nakamura H."/>
            <person name="Ohtoshi R."/>
            <person name="Moran D.A.P."/>
            <person name="Shinohara A."/>
            <person name="Yoshida Y."/>
            <person name="Fujiwara M."/>
            <person name="Mori M."/>
            <person name="Tomita M."/>
            <person name="Arakawa K."/>
        </authorList>
    </citation>
    <scope>NUCLEOTIDE SEQUENCE [LARGE SCALE GENOMIC DNA]</scope>
</reference>
<evidence type="ECO:0000313" key="2">
    <source>
        <dbReference type="Proteomes" id="UP000499080"/>
    </source>
</evidence>
<sequence length="98" mass="10787">MSRSGLKSINLIYAIGVAANSSAPLALSQRVESAWAGKWTRRSNFKGLVGKGAQWLLIFHAELGTRFGSDNRSCGFGMYVDEVFAAKRDNLMVISVWF</sequence>
<comment type="caution">
    <text evidence="1">The sequence shown here is derived from an EMBL/GenBank/DDBJ whole genome shotgun (WGS) entry which is preliminary data.</text>
</comment>
<dbReference type="Proteomes" id="UP000499080">
    <property type="component" value="Unassembled WGS sequence"/>
</dbReference>
<dbReference type="AlphaFoldDB" id="A0A4Y2EYE3"/>
<evidence type="ECO:0000313" key="1">
    <source>
        <dbReference type="EMBL" id="GBM33851.1"/>
    </source>
</evidence>
<organism evidence="1 2">
    <name type="scientific">Araneus ventricosus</name>
    <name type="common">Orbweaver spider</name>
    <name type="synonym">Epeira ventricosa</name>
    <dbReference type="NCBI Taxonomy" id="182803"/>
    <lineage>
        <taxon>Eukaryota</taxon>
        <taxon>Metazoa</taxon>
        <taxon>Ecdysozoa</taxon>
        <taxon>Arthropoda</taxon>
        <taxon>Chelicerata</taxon>
        <taxon>Arachnida</taxon>
        <taxon>Araneae</taxon>
        <taxon>Araneomorphae</taxon>
        <taxon>Entelegynae</taxon>
        <taxon>Araneoidea</taxon>
        <taxon>Araneidae</taxon>
        <taxon>Araneus</taxon>
    </lineage>
</organism>
<dbReference type="EMBL" id="BGPR01000743">
    <property type="protein sequence ID" value="GBM33851.1"/>
    <property type="molecule type" value="Genomic_DNA"/>
</dbReference>
<name>A0A4Y2EYE3_ARAVE</name>
<gene>
    <name evidence="1" type="ORF">AVEN_175687_1</name>
</gene>
<accession>A0A4Y2EYE3</accession>